<dbReference type="Proteomes" id="UP000183642">
    <property type="component" value="Unassembled WGS sequence"/>
</dbReference>
<evidence type="ECO:0000256" key="2">
    <source>
        <dbReference type="ARBA" id="ARBA00010157"/>
    </source>
</evidence>
<comment type="similarity">
    <text evidence="2">Belongs to the resistance-nodulation-cell division (RND) (TC 2.A.6) family. MmpL subfamily.</text>
</comment>
<evidence type="ECO:0000313" key="10">
    <source>
        <dbReference type="Proteomes" id="UP000183642"/>
    </source>
</evidence>
<feature type="transmembrane region" description="Helical" evidence="7">
    <location>
        <begin position="174"/>
        <end position="192"/>
    </location>
</feature>
<feature type="transmembrane region" description="Helical" evidence="7">
    <location>
        <begin position="545"/>
        <end position="566"/>
    </location>
</feature>
<evidence type="ECO:0000256" key="5">
    <source>
        <dbReference type="ARBA" id="ARBA00022989"/>
    </source>
</evidence>
<keyword evidence="4 7" id="KW-0812">Transmembrane</keyword>
<dbReference type="InterPro" id="IPR004869">
    <property type="entry name" value="MMPL_dom"/>
</dbReference>
<dbReference type="InterPro" id="IPR000731">
    <property type="entry name" value="SSD"/>
</dbReference>
<sequence length="703" mass="72963">MARRTPLLRWLLPAVVALLWLGLAGPLGAVGAQLTGIQENDNAAFLPDSAESTRVTELQERFRTEDALPVVLVWEGDGPLDAATQARIGEALAEVTAVAEEADALAGEASPPIPSEDGQAVQAVVPLRTDLGDALPEVVGEMRAADDVEGTTAYVTGPGGVFADFADGFAGIDGLLLLAAFGVVLLILLVVYRSPLLPFLVIGTAGLALTAGQAVSYVLAREGIITVNGQSQGIASILVVGAATDYGLLLVARYREELRTEQSPLAAMRTALRRSVEPILASGATVVLGVLCLLFSDLASNRGLGPISAVNVVLAMIASLTFLPAVLLLLGRAAFWPFRPRYGSEAKQAGGWQRTADVVGRRPGRVLALSVAGLLAAAVFAPTFQADGLPLSEAVRGNPEGARGQEALARHFEAGSGSPAVLVTPADTWPDVAAAAAEVPGVAAVAPVTDGPPTPDAPPLEVNGLVQLQATLSDAADSIAAERTVADLREAVRDVEPDTLVGGTTATNLDTLDTAARDLRVIVPLVLLVITLVLALLLRAILAPLVLLATVVLSFAATIGVSALLFEPLLGTASSDPTIILIGFVFLVALGIDYNIFLMTRAREESQRLGTRPGILRALAVTGGVITSAGLVLAATFGALAVLPLLILVQLAFIVGFGVLLDTFVVRTLVVPAAVHLLGDRTWWPSRLAQHREPEPERELEPA</sequence>
<name>A0A1I5ECA4_9ACTN</name>
<feature type="transmembrane region" description="Helical" evidence="7">
    <location>
        <begin position="232"/>
        <end position="254"/>
    </location>
</feature>
<feature type="transmembrane region" description="Helical" evidence="7">
    <location>
        <begin position="199"/>
        <end position="220"/>
    </location>
</feature>
<dbReference type="OrthoDB" id="2365435at2"/>
<evidence type="ECO:0000259" key="8">
    <source>
        <dbReference type="PROSITE" id="PS50156"/>
    </source>
</evidence>
<dbReference type="RefSeq" id="WP_075012740.1">
    <property type="nucleotide sequence ID" value="NZ_FOWE01000003.1"/>
</dbReference>
<keyword evidence="10" id="KW-1185">Reference proteome</keyword>
<feature type="transmembrane region" description="Helical" evidence="7">
    <location>
        <begin position="618"/>
        <end position="647"/>
    </location>
</feature>
<evidence type="ECO:0000256" key="6">
    <source>
        <dbReference type="ARBA" id="ARBA00023136"/>
    </source>
</evidence>
<evidence type="ECO:0000313" key="9">
    <source>
        <dbReference type="EMBL" id="SFO08896.1"/>
    </source>
</evidence>
<dbReference type="Gene3D" id="1.20.1640.10">
    <property type="entry name" value="Multidrug efflux transporter AcrB transmembrane domain"/>
    <property type="match status" value="2"/>
</dbReference>
<reference evidence="10" key="1">
    <citation type="submission" date="2016-10" db="EMBL/GenBank/DDBJ databases">
        <authorList>
            <person name="Varghese N."/>
            <person name="Submissions S."/>
        </authorList>
    </citation>
    <scope>NUCLEOTIDE SEQUENCE [LARGE SCALE GENOMIC DNA]</scope>
    <source>
        <strain evidence="10">DSM 43161</strain>
    </source>
</reference>
<dbReference type="InterPro" id="IPR050545">
    <property type="entry name" value="Mycobact_MmpL"/>
</dbReference>
<dbReference type="PROSITE" id="PS50156">
    <property type="entry name" value="SSD"/>
    <property type="match status" value="1"/>
</dbReference>
<dbReference type="SUPFAM" id="SSF82866">
    <property type="entry name" value="Multidrug efflux transporter AcrB transmembrane domain"/>
    <property type="match status" value="2"/>
</dbReference>
<dbReference type="GO" id="GO:0005886">
    <property type="term" value="C:plasma membrane"/>
    <property type="evidence" value="ECO:0007669"/>
    <property type="project" value="UniProtKB-SubCell"/>
</dbReference>
<feature type="transmembrane region" description="Helical" evidence="7">
    <location>
        <begin position="578"/>
        <end position="597"/>
    </location>
</feature>
<gene>
    <name evidence="9" type="ORF">SAMN05660359_01310</name>
</gene>
<evidence type="ECO:0000256" key="7">
    <source>
        <dbReference type="SAM" id="Phobius"/>
    </source>
</evidence>
<evidence type="ECO:0000256" key="4">
    <source>
        <dbReference type="ARBA" id="ARBA00022692"/>
    </source>
</evidence>
<dbReference type="AlphaFoldDB" id="A0A1I5ECA4"/>
<feature type="transmembrane region" description="Helical" evidence="7">
    <location>
        <begin position="275"/>
        <end position="296"/>
    </location>
</feature>
<protein>
    <submittedName>
        <fullName evidence="9">Putative drug exporter of the RND superfamily</fullName>
    </submittedName>
</protein>
<feature type="transmembrane region" description="Helical" evidence="7">
    <location>
        <begin position="308"/>
        <end position="331"/>
    </location>
</feature>
<evidence type="ECO:0000256" key="1">
    <source>
        <dbReference type="ARBA" id="ARBA00004651"/>
    </source>
</evidence>
<dbReference type="PANTHER" id="PTHR33406:SF6">
    <property type="entry name" value="MEMBRANE PROTEIN YDGH-RELATED"/>
    <property type="match status" value="1"/>
</dbReference>
<comment type="subcellular location">
    <subcellularLocation>
        <location evidence="1">Cell membrane</location>
        <topology evidence="1">Multi-pass membrane protein</topology>
    </subcellularLocation>
</comment>
<dbReference type="PANTHER" id="PTHR33406">
    <property type="entry name" value="MEMBRANE PROTEIN MJ1562-RELATED"/>
    <property type="match status" value="1"/>
</dbReference>
<keyword evidence="6 7" id="KW-0472">Membrane</keyword>
<feature type="transmembrane region" description="Helical" evidence="7">
    <location>
        <begin position="519"/>
        <end position="538"/>
    </location>
</feature>
<feature type="domain" description="SSD" evidence="8">
    <location>
        <begin position="548"/>
        <end position="677"/>
    </location>
</feature>
<organism evidence="9 10">
    <name type="scientific">Geodermatophilus obscurus</name>
    <dbReference type="NCBI Taxonomy" id="1861"/>
    <lineage>
        <taxon>Bacteria</taxon>
        <taxon>Bacillati</taxon>
        <taxon>Actinomycetota</taxon>
        <taxon>Actinomycetes</taxon>
        <taxon>Geodermatophilales</taxon>
        <taxon>Geodermatophilaceae</taxon>
        <taxon>Geodermatophilus</taxon>
    </lineage>
</organism>
<proteinExistence type="inferred from homology"/>
<dbReference type="Pfam" id="PF03176">
    <property type="entry name" value="MMPL"/>
    <property type="match status" value="2"/>
</dbReference>
<evidence type="ECO:0000256" key="3">
    <source>
        <dbReference type="ARBA" id="ARBA00022475"/>
    </source>
</evidence>
<accession>A0A1I5ECA4</accession>
<keyword evidence="5 7" id="KW-1133">Transmembrane helix</keyword>
<feature type="transmembrane region" description="Helical" evidence="7">
    <location>
        <begin position="366"/>
        <end position="384"/>
    </location>
</feature>
<keyword evidence="3" id="KW-1003">Cell membrane</keyword>
<dbReference type="EMBL" id="FOWE01000003">
    <property type="protein sequence ID" value="SFO08896.1"/>
    <property type="molecule type" value="Genomic_DNA"/>
</dbReference>